<dbReference type="InterPro" id="IPR010982">
    <property type="entry name" value="Lambda_DNA-bd_dom_sf"/>
</dbReference>
<proteinExistence type="predicted"/>
<dbReference type="AlphaFoldDB" id="A0A0E2QKK7"/>
<dbReference type="PATRIC" id="fig|1433289.7.peg.106"/>
<reference evidence="3" key="1">
    <citation type="submission" date="2013-12" db="EMBL/GenBank/DDBJ databases">
        <title>Genome sequences of Streptococcus thermophilus strains MTH17CL396 and M17PTZA496 isolated from Fontina cheese in Valle d'Aosta region (Italy).</title>
        <authorList>
            <person name="Treu L."/>
            <person name="Giacomini A."/>
            <person name="Corich V."/>
            <person name="Vendramin V."/>
            <person name="Bovo B."/>
        </authorList>
    </citation>
    <scope>NUCLEOTIDE SEQUENCE [LARGE SCALE GENOMIC DNA]</scope>
    <source>
        <strain evidence="3">M17PTZA496</strain>
    </source>
</reference>
<feature type="domain" description="HTH cro/C1-type" evidence="1">
    <location>
        <begin position="180"/>
        <end position="224"/>
    </location>
</feature>
<evidence type="ECO:0000313" key="3">
    <source>
        <dbReference type="Proteomes" id="UP000024559"/>
    </source>
</evidence>
<organism evidence="2 3">
    <name type="scientific">Streptococcus thermophilus M17PTZA496</name>
    <dbReference type="NCBI Taxonomy" id="1433289"/>
    <lineage>
        <taxon>Bacteria</taxon>
        <taxon>Bacillati</taxon>
        <taxon>Bacillota</taxon>
        <taxon>Bacilli</taxon>
        <taxon>Lactobacillales</taxon>
        <taxon>Streptococcaceae</taxon>
        <taxon>Streptococcus</taxon>
    </lineage>
</organism>
<name>A0A0E2QKK7_STRTR</name>
<sequence length="278" mass="33200">MINKQFCDLLAVFLVEIKKKFGITAKLLTDELNLSKNTLTNWKKGAYKPNGKLSKRFLNYLIQFKNEQYELISKDDTFYNLIEELIEVLYDELNSLLERSNSFDRNFEERRLKDRKKNFQKSFTNFIEFLSKVARLYDLEYENATSNYLKTRDYQKKEVFDNLLALKLINKNKRGTFSIQKNLAKLLNVSQAQISRWKKGIDYPSSTNFKKIGELCNFNSDAPLAVYEFKEENFESMFLKTPMLSYELRQFEYEYLEKIKLFIEKSGYNKILESKIKR</sequence>
<protein>
    <submittedName>
        <fullName evidence="2">DNA-binding protein</fullName>
    </submittedName>
</protein>
<dbReference type="EMBL" id="AZJT01000005">
    <property type="protein sequence ID" value="ETW91872.1"/>
    <property type="molecule type" value="Genomic_DNA"/>
</dbReference>
<evidence type="ECO:0000259" key="1">
    <source>
        <dbReference type="PROSITE" id="PS50943"/>
    </source>
</evidence>
<dbReference type="CDD" id="cd00093">
    <property type="entry name" value="HTH_XRE"/>
    <property type="match status" value="1"/>
</dbReference>
<accession>A0A0E2QKK7</accession>
<dbReference type="SUPFAM" id="SSF47413">
    <property type="entry name" value="lambda repressor-like DNA-binding domains"/>
    <property type="match status" value="1"/>
</dbReference>
<dbReference type="Pfam" id="PF01381">
    <property type="entry name" value="HTH_3"/>
    <property type="match status" value="1"/>
</dbReference>
<dbReference type="PROSITE" id="PS50943">
    <property type="entry name" value="HTH_CROC1"/>
    <property type="match status" value="1"/>
</dbReference>
<dbReference type="InterPro" id="IPR001387">
    <property type="entry name" value="Cro/C1-type_HTH"/>
</dbReference>
<evidence type="ECO:0000313" key="2">
    <source>
        <dbReference type="EMBL" id="ETW91872.1"/>
    </source>
</evidence>
<dbReference type="Proteomes" id="UP000024559">
    <property type="component" value="Chromosome"/>
</dbReference>
<dbReference type="GO" id="GO:0003677">
    <property type="term" value="F:DNA binding"/>
    <property type="evidence" value="ECO:0007669"/>
    <property type="project" value="UniProtKB-KW"/>
</dbReference>
<dbReference type="Gene3D" id="1.10.260.40">
    <property type="entry name" value="lambda repressor-like DNA-binding domains"/>
    <property type="match status" value="1"/>
</dbReference>
<keyword evidence="2" id="KW-0238">DNA-binding</keyword>
<comment type="caution">
    <text evidence="2">The sequence shown here is derived from an EMBL/GenBank/DDBJ whole genome shotgun (WGS) entry which is preliminary data.</text>
</comment>
<dbReference type="RefSeq" id="WP_014621068.1">
    <property type="nucleotide sequence ID" value="NZ_CM002372.1"/>
</dbReference>
<gene>
    <name evidence="2" type="ORF">X841_00670</name>
</gene>
<dbReference type="HOGENOM" id="CLU_1000861_0_0_9"/>